<reference evidence="1 2" key="1">
    <citation type="journal article" date="2016" name="Appl. Environ. Microbiol.">
        <title>Lack of Overt Genome Reduction in the Bryostatin-Producing Bryozoan Symbiont "Candidatus Endobugula sertula".</title>
        <authorList>
            <person name="Miller I.J."/>
            <person name="Vanee N."/>
            <person name="Fong S.S."/>
            <person name="Lim-Fong G.E."/>
            <person name="Kwan J.C."/>
        </authorList>
    </citation>
    <scope>NUCLEOTIDE SEQUENCE [LARGE SCALE GENOMIC DNA]</scope>
    <source>
        <strain evidence="1">AB1-4</strain>
    </source>
</reference>
<dbReference type="AlphaFoldDB" id="A0A1D2QPX6"/>
<protein>
    <recommendedName>
        <fullName evidence="3">Helix-turn-helix type 11 domain-containing protein</fullName>
    </recommendedName>
</protein>
<proteinExistence type="predicted"/>
<organism evidence="1 2">
    <name type="scientific">Candidatus Endobugula sertula</name>
    <name type="common">Bugula neritina bacterial symbiont</name>
    <dbReference type="NCBI Taxonomy" id="62101"/>
    <lineage>
        <taxon>Bacteria</taxon>
        <taxon>Pseudomonadati</taxon>
        <taxon>Pseudomonadota</taxon>
        <taxon>Gammaproteobacteria</taxon>
        <taxon>Cellvibrionales</taxon>
        <taxon>Cellvibrionaceae</taxon>
        <taxon>Candidatus Endobugula</taxon>
    </lineage>
</organism>
<comment type="caution">
    <text evidence="1">The sequence shown here is derived from an EMBL/GenBank/DDBJ whole genome shotgun (WGS) entry which is preliminary data.</text>
</comment>
<evidence type="ECO:0000313" key="2">
    <source>
        <dbReference type="Proteomes" id="UP000242502"/>
    </source>
</evidence>
<dbReference type="Proteomes" id="UP000242502">
    <property type="component" value="Unassembled WGS sequence"/>
</dbReference>
<sequence>MHKIKDILQLHHDARLSNRAIAQVVNVGYGTVADDLKRTQQVGLVCLSQKLYLRIESAL</sequence>
<gene>
    <name evidence="1" type="ORF">AB835_07950</name>
</gene>
<evidence type="ECO:0008006" key="3">
    <source>
        <dbReference type="Google" id="ProtNLM"/>
    </source>
</evidence>
<accession>A0A1D2QPX6</accession>
<evidence type="ECO:0000313" key="1">
    <source>
        <dbReference type="EMBL" id="ODS23636.1"/>
    </source>
</evidence>
<dbReference type="STRING" id="62101.AB835_07950"/>
<name>A0A1D2QPX6_9GAMM</name>
<dbReference type="EMBL" id="MDLC01000024">
    <property type="protein sequence ID" value="ODS23636.1"/>
    <property type="molecule type" value="Genomic_DNA"/>
</dbReference>